<dbReference type="EMBL" id="CP013050">
    <property type="protein sequence ID" value="ALM75533.1"/>
    <property type="molecule type" value="Genomic_DNA"/>
</dbReference>
<keyword evidence="1" id="KW-0175">Coiled coil</keyword>
<dbReference type="RefSeq" id="WP_056934137.1">
    <property type="nucleotide sequence ID" value="NZ_CP013050.1"/>
</dbReference>
<reference evidence="3 4" key="1">
    <citation type="journal article" date="2016" name="Genome Announc.">
        <title>Complete genome sequence of the hyperthermophilic and piezophilic archaeon Thermococcus barophilus Ch5, capable of growth at the expense of hydrogenogenesis from carbon monoxide and formate.</title>
        <authorList>
            <person name="Oger P."/>
            <person name="Sokolova T.G."/>
            <person name="Kozhevnikova D.A."/>
            <person name="Taranov E.A."/>
            <person name="Vannier P."/>
            <person name="Lee H.S."/>
            <person name="Kwon K.K."/>
            <person name="Kang S.G."/>
            <person name="Lee J.H."/>
            <person name="Bonch-Osmolovskaya E.A."/>
            <person name="Lebedinsky A.V."/>
        </authorList>
    </citation>
    <scope>NUCLEOTIDE SEQUENCE [LARGE SCALE GENOMIC DNA]</scope>
    <source>
        <strain evidence="4">Ch5</strain>
    </source>
</reference>
<evidence type="ECO:0000313" key="4">
    <source>
        <dbReference type="Proteomes" id="UP000066042"/>
    </source>
</evidence>
<feature type="coiled-coil region" evidence="1">
    <location>
        <begin position="18"/>
        <end position="89"/>
    </location>
</feature>
<dbReference type="PATRIC" id="fig|55802.8.peg.1600"/>
<sequence>MAFFSRFFGKKNPLDISLNQLRETQVKLDMQIRRIENEMVEIDRQIALLFEQAKRARSKSEELTIATKIKTLNQRKRNLQNTHAQLNKQMMLVSNLMIIKENEAILKGTPTWKILHNMSPEELEQKLVEMQLDAQNLNENLNRMLGYTDQALATGVDFEADEELEEILSTIRAVKEGELEPEIAAEKVTGEDKKDKKHLELEEL</sequence>
<evidence type="ECO:0000256" key="2">
    <source>
        <dbReference type="SAM" id="MobiDB-lite"/>
    </source>
</evidence>
<gene>
    <name evidence="3" type="ORF">TBCH5v1_1620</name>
</gene>
<proteinExistence type="predicted"/>
<evidence type="ECO:0000313" key="3">
    <source>
        <dbReference type="EMBL" id="ALM75533.1"/>
    </source>
</evidence>
<accession>A0A0S1XCM4</accession>
<feature type="region of interest" description="Disordered" evidence="2">
    <location>
        <begin position="182"/>
        <end position="204"/>
    </location>
</feature>
<dbReference type="Gene3D" id="6.10.140.1230">
    <property type="match status" value="1"/>
</dbReference>
<dbReference type="AlphaFoldDB" id="A0A0S1XCM4"/>
<dbReference type="GeneID" id="26136860"/>
<dbReference type="STRING" id="55802.TBCH5v1_1620"/>
<organism evidence="3 4">
    <name type="scientific">Thermococcus barophilus</name>
    <dbReference type="NCBI Taxonomy" id="55802"/>
    <lineage>
        <taxon>Archaea</taxon>
        <taxon>Methanobacteriati</taxon>
        <taxon>Methanobacteriota</taxon>
        <taxon>Thermococci</taxon>
        <taxon>Thermococcales</taxon>
        <taxon>Thermococcaceae</taxon>
        <taxon>Thermococcus</taxon>
    </lineage>
</organism>
<evidence type="ECO:0000256" key="1">
    <source>
        <dbReference type="SAM" id="Coils"/>
    </source>
</evidence>
<name>A0A0S1XCM4_THEBA</name>
<dbReference type="Proteomes" id="UP000066042">
    <property type="component" value="Chromosome"/>
</dbReference>
<protein>
    <submittedName>
        <fullName evidence="3">Uncharacterized protein</fullName>
    </submittedName>
</protein>